<dbReference type="Proteomes" id="UP000187465">
    <property type="component" value="Unassembled WGS sequence"/>
</dbReference>
<evidence type="ECO:0000313" key="1">
    <source>
        <dbReference type="EMBL" id="OMD33186.1"/>
    </source>
</evidence>
<dbReference type="RefSeq" id="WP_036689573.1">
    <property type="nucleotide sequence ID" value="NZ_MKQP01000014.1"/>
</dbReference>
<proteinExistence type="predicted"/>
<dbReference type="AlphaFoldDB" id="A0A1R0XDR6"/>
<protein>
    <submittedName>
        <fullName evidence="1">Uncharacterized protein</fullName>
    </submittedName>
</protein>
<sequence>MSDNKIEVNKNEEAGIIFENSHCLCKKDNIDFEVMYMDSFSNSDYKLHLTYEGDQLQLVKLQTIHKDNRESESIFMDNYSKLMTSLFIEDYIYNDMDFYKKMLGDKYAADGYYLSQRIVEAFFNRFFT</sequence>
<organism evidence="1 2">
    <name type="scientific">Paenibacillus odorifer</name>
    <dbReference type="NCBI Taxonomy" id="189426"/>
    <lineage>
        <taxon>Bacteria</taxon>
        <taxon>Bacillati</taxon>
        <taxon>Bacillota</taxon>
        <taxon>Bacilli</taxon>
        <taxon>Bacillales</taxon>
        <taxon>Paenibacillaceae</taxon>
        <taxon>Paenibacillus</taxon>
    </lineage>
</organism>
<dbReference type="EMBL" id="MKQP01000014">
    <property type="protein sequence ID" value="OMD33186.1"/>
    <property type="molecule type" value="Genomic_DNA"/>
</dbReference>
<comment type="caution">
    <text evidence="1">The sequence shown here is derived from an EMBL/GenBank/DDBJ whole genome shotgun (WGS) entry which is preliminary data.</text>
</comment>
<gene>
    <name evidence="1" type="ORF">BJP51_12550</name>
</gene>
<reference evidence="1 2" key="1">
    <citation type="submission" date="2016-10" db="EMBL/GenBank/DDBJ databases">
        <title>Paenibacillus species isolates.</title>
        <authorList>
            <person name="Beno S.M."/>
        </authorList>
    </citation>
    <scope>NUCLEOTIDE SEQUENCE [LARGE SCALE GENOMIC DNA]</scope>
    <source>
        <strain evidence="1 2">FSL H7-0604</strain>
    </source>
</reference>
<name>A0A1R0XDR6_9BACL</name>
<evidence type="ECO:0000313" key="2">
    <source>
        <dbReference type="Proteomes" id="UP000187465"/>
    </source>
</evidence>
<accession>A0A1R0XDR6</accession>